<feature type="transmembrane region" description="Helical" evidence="6">
    <location>
        <begin position="386"/>
        <end position="410"/>
    </location>
</feature>
<proteinExistence type="predicted"/>
<comment type="caution">
    <text evidence="8">The sequence shown here is derived from an EMBL/GenBank/DDBJ whole genome shotgun (WGS) entry which is preliminary data.</text>
</comment>
<keyword evidence="2" id="KW-1003">Cell membrane</keyword>
<accession>A0A0M0GND9</accession>
<dbReference type="Pfam" id="PF13567">
    <property type="entry name" value="DUF4131"/>
    <property type="match status" value="1"/>
</dbReference>
<dbReference type="InterPro" id="IPR001279">
    <property type="entry name" value="Metallo-B-lactamas"/>
</dbReference>
<evidence type="ECO:0000313" key="8">
    <source>
        <dbReference type="EMBL" id="KON91298.1"/>
    </source>
</evidence>
<organism evidence="8 9">
    <name type="scientific">Rossellomorea marisflavi</name>
    <dbReference type="NCBI Taxonomy" id="189381"/>
    <lineage>
        <taxon>Bacteria</taxon>
        <taxon>Bacillati</taxon>
        <taxon>Bacillota</taxon>
        <taxon>Bacilli</taxon>
        <taxon>Bacillales</taxon>
        <taxon>Bacillaceae</taxon>
        <taxon>Rossellomorea</taxon>
    </lineage>
</organism>
<dbReference type="RefSeq" id="WP_082346659.1">
    <property type="nucleotide sequence ID" value="NZ_LGUE01000001.1"/>
</dbReference>
<comment type="subcellular location">
    <subcellularLocation>
        <location evidence="1">Cell membrane</location>
        <topology evidence="1">Multi-pass membrane protein</topology>
    </subcellularLocation>
</comment>
<reference evidence="9" key="1">
    <citation type="submission" date="2015-07" db="EMBL/GenBank/DDBJ databases">
        <title>Fjat-14235 jcm11544.</title>
        <authorList>
            <person name="Liu B."/>
            <person name="Wang J."/>
            <person name="Zhu Y."/>
            <person name="Liu G."/>
            <person name="Chen Q."/>
            <person name="Chen Z."/>
            <person name="Lan J."/>
            <person name="Che J."/>
            <person name="Ge C."/>
            <person name="Shi H."/>
            <person name="Pan Z."/>
            <person name="Liu X."/>
        </authorList>
    </citation>
    <scope>NUCLEOTIDE SEQUENCE [LARGE SCALE GENOMIC DNA]</scope>
    <source>
        <strain evidence="9">JCM 11544</strain>
    </source>
</reference>
<feature type="transmembrane region" description="Helical" evidence="6">
    <location>
        <begin position="262"/>
        <end position="285"/>
    </location>
</feature>
<dbReference type="Pfam" id="PF00753">
    <property type="entry name" value="Lactamase_B"/>
    <property type="match status" value="1"/>
</dbReference>
<dbReference type="InterPro" id="IPR036866">
    <property type="entry name" value="RibonucZ/Hydroxyglut_hydro"/>
</dbReference>
<dbReference type="PANTHER" id="PTHR30619">
    <property type="entry name" value="DNA INTERNALIZATION/COMPETENCE PROTEIN COMEC/REC2"/>
    <property type="match status" value="1"/>
</dbReference>
<sequence length="757" mass="83624">MNRVDREFFLYGGISVLAGTLLALQWVWGAFVLSLLFLSLLLRKSPRIFFCCFLIFLSYLNGLYQQNSRFSILSPDQTTFRITFTSNPSIDGNRFSSPVDIGGEATALTYYLSTPSEKERFSSITPGTSCTVSGELKTPRGSGNPGLFDYKEYLYHQKTYWTLKVDSFGTCAPSNSWSDQLVQIRAEGLKMIERSFPPEAVGITQALLFGETGEIAEETLEAYRALGVVHLLAISGLHVGLISACVFFLLLRAGVRKERAGWVVIVFLLGYMVLTGAAPSVVRASSMLIVILLGQKAFLGIKTLDSLSIIFSVMVFYDPFLLFHAGFQLSFFVSFSLVLSSDRILSSSSTLLQAFKVTYVSQVASLPFILHHFFEFSVIGFVTNLFYVPLYSLIILPAAFILYAATIMGIHLPFAMDLYQSLLGWTDRFSVFLASFPFSTLILGRPHAIVTAGYFGIIWVGFMLMEKGRQIKTAVILVLFISLHLMWNTFRPYGEISFIDVGQGDAILIDLPFNQGTYLIDTGGNLIFPHEEWEERKKAFSTGKDIVVPYLKSKGIGSIDKLILTHGDLDHVGGAVDVLEGMKVKEVWISPGSAQKEVMAEVMLAAKGSEVSEAKMGDAWQAGDSSFSILSPDDDVYEGNDDSLVIYAHIGGMKWLFTGDLEESGERKMIRRYNVEADVLKVGHHGSASSTSAEFLETVDPKVAIISAGKDNRFGHPHPDVVARLDKGGIIIYNTADDGAVTYRFWRGSGTFSAHRP</sequence>
<feature type="domain" description="Metallo-beta-lactamase" evidence="7">
    <location>
        <begin position="503"/>
        <end position="710"/>
    </location>
</feature>
<dbReference type="Pfam" id="PF03772">
    <property type="entry name" value="Competence"/>
    <property type="match status" value="1"/>
</dbReference>
<keyword evidence="9" id="KW-1185">Reference proteome</keyword>
<feature type="transmembrane region" description="Helical" evidence="6">
    <location>
        <begin position="448"/>
        <end position="464"/>
    </location>
</feature>
<dbReference type="SUPFAM" id="SSF56281">
    <property type="entry name" value="Metallo-hydrolase/oxidoreductase"/>
    <property type="match status" value="1"/>
</dbReference>
<feature type="transmembrane region" description="Helical" evidence="6">
    <location>
        <begin position="297"/>
        <end position="317"/>
    </location>
</feature>
<keyword evidence="4 6" id="KW-1133">Transmembrane helix</keyword>
<dbReference type="InterPro" id="IPR025405">
    <property type="entry name" value="DUF4131"/>
</dbReference>
<dbReference type="PATRIC" id="fig|189381.12.peg.452"/>
<name>A0A0M0GND9_9BACI</name>
<feature type="transmembrane region" description="Helical" evidence="6">
    <location>
        <begin position="47"/>
        <end position="64"/>
    </location>
</feature>
<dbReference type="PANTHER" id="PTHR30619:SF1">
    <property type="entry name" value="RECOMBINATION PROTEIN 2"/>
    <property type="match status" value="1"/>
</dbReference>
<dbReference type="SMART" id="SM00849">
    <property type="entry name" value="Lactamase_B"/>
    <property type="match status" value="1"/>
</dbReference>
<feature type="transmembrane region" description="Helical" evidence="6">
    <location>
        <begin position="228"/>
        <end position="250"/>
    </location>
</feature>
<dbReference type="Proteomes" id="UP000037405">
    <property type="component" value="Unassembled WGS sequence"/>
</dbReference>
<evidence type="ECO:0000256" key="2">
    <source>
        <dbReference type="ARBA" id="ARBA00022475"/>
    </source>
</evidence>
<keyword evidence="5 6" id="KW-0472">Membrane</keyword>
<evidence type="ECO:0000259" key="7">
    <source>
        <dbReference type="SMART" id="SM00849"/>
    </source>
</evidence>
<dbReference type="InterPro" id="IPR004797">
    <property type="entry name" value="Competence_ComEC/Rec2"/>
</dbReference>
<evidence type="ECO:0000256" key="5">
    <source>
        <dbReference type="ARBA" id="ARBA00023136"/>
    </source>
</evidence>
<dbReference type="OrthoDB" id="9761531at2"/>
<evidence type="ECO:0000256" key="4">
    <source>
        <dbReference type="ARBA" id="ARBA00022989"/>
    </source>
</evidence>
<dbReference type="GO" id="GO:0030420">
    <property type="term" value="P:establishment of competence for transformation"/>
    <property type="evidence" value="ECO:0007669"/>
    <property type="project" value="InterPro"/>
</dbReference>
<dbReference type="NCBIfam" id="TIGR00360">
    <property type="entry name" value="ComEC_N-term"/>
    <property type="match status" value="1"/>
</dbReference>
<dbReference type="EMBL" id="LGUE01000001">
    <property type="protein sequence ID" value="KON91298.1"/>
    <property type="molecule type" value="Genomic_DNA"/>
</dbReference>
<dbReference type="CDD" id="cd07731">
    <property type="entry name" value="ComA-like_MBL-fold"/>
    <property type="match status" value="1"/>
</dbReference>
<protein>
    <recommendedName>
        <fullName evidence="7">Metallo-beta-lactamase domain-containing protein</fullName>
    </recommendedName>
</protein>
<evidence type="ECO:0000256" key="3">
    <source>
        <dbReference type="ARBA" id="ARBA00022692"/>
    </source>
</evidence>
<dbReference type="InterPro" id="IPR035681">
    <property type="entry name" value="ComA-like_MBL"/>
</dbReference>
<dbReference type="STRING" id="189381.GCA_900166615_03940"/>
<gene>
    <name evidence="8" type="ORF">AF331_01845</name>
</gene>
<dbReference type="Gene3D" id="3.60.15.10">
    <property type="entry name" value="Ribonuclease Z/Hydroxyacylglutathione hydrolase-like"/>
    <property type="match status" value="1"/>
</dbReference>
<evidence type="ECO:0000256" key="1">
    <source>
        <dbReference type="ARBA" id="ARBA00004651"/>
    </source>
</evidence>
<evidence type="ECO:0000256" key="6">
    <source>
        <dbReference type="SAM" id="Phobius"/>
    </source>
</evidence>
<feature type="transmembrane region" description="Helical" evidence="6">
    <location>
        <begin position="9"/>
        <end position="41"/>
    </location>
</feature>
<dbReference type="NCBIfam" id="TIGR00361">
    <property type="entry name" value="ComEC_Rec2"/>
    <property type="match status" value="1"/>
</dbReference>
<dbReference type="AlphaFoldDB" id="A0A0M0GND9"/>
<keyword evidence="3 6" id="KW-0812">Transmembrane</keyword>
<dbReference type="GO" id="GO:0005886">
    <property type="term" value="C:plasma membrane"/>
    <property type="evidence" value="ECO:0007669"/>
    <property type="project" value="UniProtKB-SubCell"/>
</dbReference>
<dbReference type="InterPro" id="IPR004477">
    <property type="entry name" value="ComEC_N"/>
</dbReference>
<feature type="transmembrane region" description="Helical" evidence="6">
    <location>
        <begin position="471"/>
        <end position="490"/>
    </location>
</feature>
<evidence type="ECO:0000313" key="9">
    <source>
        <dbReference type="Proteomes" id="UP000037405"/>
    </source>
</evidence>
<dbReference type="InterPro" id="IPR052159">
    <property type="entry name" value="Competence_DNA_uptake"/>
</dbReference>